<dbReference type="PANTHER" id="PTHR31293">
    <property type="entry name" value="RNI-LIKE SUPERFAMILY PROTEIN"/>
    <property type="match status" value="1"/>
</dbReference>
<name>A0AAW1JRR6_SAPOF</name>
<dbReference type="PANTHER" id="PTHR31293:SF12">
    <property type="entry name" value="RNI-LIKE SUPERFAMILY PROTEIN"/>
    <property type="match status" value="1"/>
</dbReference>
<dbReference type="InterPro" id="IPR055294">
    <property type="entry name" value="FBL60-like"/>
</dbReference>
<comment type="caution">
    <text evidence="1">The sequence shown here is derived from an EMBL/GenBank/DDBJ whole genome shotgun (WGS) entry which is preliminary data.</text>
</comment>
<gene>
    <name evidence="1" type="ORF">RND81_07G143400</name>
</gene>
<dbReference type="EMBL" id="JBDFQZ010000007">
    <property type="protein sequence ID" value="KAK9706668.1"/>
    <property type="molecule type" value="Genomic_DNA"/>
</dbReference>
<proteinExistence type="predicted"/>
<keyword evidence="2" id="KW-1185">Reference proteome</keyword>
<organism evidence="1 2">
    <name type="scientific">Saponaria officinalis</name>
    <name type="common">Common soapwort</name>
    <name type="synonym">Lychnis saponaria</name>
    <dbReference type="NCBI Taxonomy" id="3572"/>
    <lineage>
        <taxon>Eukaryota</taxon>
        <taxon>Viridiplantae</taxon>
        <taxon>Streptophyta</taxon>
        <taxon>Embryophyta</taxon>
        <taxon>Tracheophyta</taxon>
        <taxon>Spermatophyta</taxon>
        <taxon>Magnoliopsida</taxon>
        <taxon>eudicotyledons</taxon>
        <taxon>Gunneridae</taxon>
        <taxon>Pentapetalae</taxon>
        <taxon>Caryophyllales</taxon>
        <taxon>Caryophyllaceae</taxon>
        <taxon>Caryophylleae</taxon>
        <taxon>Saponaria</taxon>
    </lineage>
</organism>
<evidence type="ECO:0000313" key="1">
    <source>
        <dbReference type="EMBL" id="KAK9706668.1"/>
    </source>
</evidence>
<dbReference type="Proteomes" id="UP001443914">
    <property type="component" value="Unassembled WGS sequence"/>
</dbReference>
<dbReference type="AlphaFoldDB" id="A0AAW1JRR6"/>
<reference evidence="1" key="1">
    <citation type="submission" date="2024-03" db="EMBL/GenBank/DDBJ databases">
        <title>WGS assembly of Saponaria officinalis var. Norfolk2.</title>
        <authorList>
            <person name="Jenkins J."/>
            <person name="Shu S."/>
            <person name="Grimwood J."/>
            <person name="Barry K."/>
            <person name="Goodstein D."/>
            <person name="Schmutz J."/>
            <person name="Leebens-Mack J."/>
            <person name="Osbourn A."/>
        </authorList>
    </citation>
    <scope>NUCLEOTIDE SEQUENCE [LARGE SCALE GENOMIC DNA]</scope>
    <source>
        <strain evidence="1">JIC</strain>
    </source>
</reference>
<accession>A0AAW1JRR6</accession>
<evidence type="ECO:0000313" key="2">
    <source>
        <dbReference type="Proteomes" id="UP001443914"/>
    </source>
</evidence>
<protein>
    <submittedName>
        <fullName evidence="1">Uncharacterized protein</fullName>
    </submittedName>
</protein>
<sequence>MMILILLRNKNSVKYDRELLKAAAYKATKLYFDMDSVQFILKLDEDDQMPDFPNLSTLHIGNCPYEAWEYVTSLIDKSPQLETVIFESGFRCCYCSGHYCADDIHCYCDSLSPSDIPLNPFSCQVQLIEVHNFCGHKGSLSLTGHLLKNARVLKRLILYRREDYDDQFDLEGELEIVW</sequence>